<dbReference type="AlphaFoldDB" id="A0A1W2DQD8"/>
<dbReference type="InterPro" id="IPR049790">
    <property type="entry name" value="Rv3655c/TadE"/>
</dbReference>
<sequence length="105" mass="10699">MTVEAAIVLGVLMTVVSLIAAGFMAMGAHLRCVDAAREAARLVARGDDDRAPEAVDKIAPSGANLHVVTEGDQITVEVSYAPVGLLPDLAITGAAYAVAEPEAAE</sequence>
<feature type="domain" description="TadE-like" evidence="2">
    <location>
        <begin position="2"/>
        <end position="41"/>
    </location>
</feature>
<protein>
    <recommendedName>
        <fullName evidence="2">TadE-like domain-containing protein</fullName>
    </recommendedName>
</protein>
<evidence type="ECO:0000313" key="4">
    <source>
        <dbReference type="Proteomes" id="UP000192674"/>
    </source>
</evidence>
<keyword evidence="4" id="KW-1185">Reference proteome</keyword>
<organism evidence="3 4">
    <name type="scientific">Kibdelosporangium aridum</name>
    <dbReference type="NCBI Taxonomy" id="2030"/>
    <lineage>
        <taxon>Bacteria</taxon>
        <taxon>Bacillati</taxon>
        <taxon>Actinomycetota</taxon>
        <taxon>Actinomycetes</taxon>
        <taxon>Pseudonocardiales</taxon>
        <taxon>Pseudonocardiaceae</taxon>
        <taxon>Kibdelosporangium</taxon>
    </lineage>
</organism>
<proteinExistence type="predicted"/>
<evidence type="ECO:0000313" key="3">
    <source>
        <dbReference type="EMBL" id="SMC99641.1"/>
    </source>
</evidence>
<dbReference type="Proteomes" id="UP000192674">
    <property type="component" value="Unassembled WGS sequence"/>
</dbReference>
<name>A0A1W2DQD8_KIBAR</name>
<accession>A0A1W2DQD8</accession>
<dbReference type="Pfam" id="PF07811">
    <property type="entry name" value="TadE"/>
    <property type="match status" value="1"/>
</dbReference>
<dbReference type="InterPro" id="IPR012495">
    <property type="entry name" value="TadE-like_dom"/>
</dbReference>
<keyword evidence="1" id="KW-0472">Membrane</keyword>
<feature type="transmembrane region" description="Helical" evidence="1">
    <location>
        <begin position="6"/>
        <end position="28"/>
    </location>
</feature>
<reference evidence="3 4" key="1">
    <citation type="submission" date="2017-04" db="EMBL/GenBank/DDBJ databases">
        <authorList>
            <person name="Afonso C.L."/>
            <person name="Miller P.J."/>
            <person name="Scott M.A."/>
            <person name="Spackman E."/>
            <person name="Goraichik I."/>
            <person name="Dimitrov K.M."/>
            <person name="Suarez D.L."/>
            <person name="Swayne D.E."/>
        </authorList>
    </citation>
    <scope>NUCLEOTIDE SEQUENCE [LARGE SCALE GENOMIC DNA]</scope>
    <source>
        <strain evidence="3 4">DSM 43828</strain>
    </source>
</reference>
<keyword evidence="1" id="KW-1133">Transmembrane helix</keyword>
<keyword evidence="1" id="KW-0812">Transmembrane</keyword>
<gene>
    <name evidence="3" type="ORF">SAMN05661093_03704</name>
</gene>
<evidence type="ECO:0000256" key="1">
    <source>
        <dbReference type="SAM" id="Phobius"/>
    </source>
</evidence>
<evidence type="ECO:0000259" key="2">
    <source>
        <dbReference type="Pfam" id="PF07811"/>
    </source>
</evidence>
<dbReference type="EMBL" id="FWXV01000002">
    <property type="protein sequence ID" value="SMC99641.1"/>
    <property type="molecule type" value="Genomic_DNA"/>
</dbReference>
<dbReference type="RefSeq" id="WP_200825566.1">
    <property type="nucleotide sequence ID" value="NZ_FWXV01000002.1"/>
</dbReference>
<dbReference type="NCBIfam" id="NF041390">
    <property type="entry name" value="TadE_Rv3655c"/>
    <property type="match status" value="1"/>
</dbReference>